<dbReference type="GO" id="GO:0016887">
    <property type="term" value="F:ATP hydrolysis activity"/>
    <property type="evidence" value="ECO:0007669"/>
    <property type="project" value="InterPro"/>
</dbReference>
<dbReference type="PANTHER" id="PTHR32114">
    <property type="entry name" value="ABC TRANSPORTER ABCH.3"/>
    <property type="match status" value="1"/>
</dbReference>
<evidence type="ECO:0000313" key="6">
    <source>
        <dbReference type="EMBL" id="OJG09678.1"/>
    </source>
</evidence>
<evidence type="ECO:0000313" key="7">
    <source>
        <dbReference type="Proteomes" id="UP000182149"/>
    </source>
</evidence>
<proteinExistence type="inferred from homology"/>
<dbReference type="InterPro" id="IPR038729">
    <property type="entry name" value="Rad50/SbcC_AAA"/>
</dbReference>
<feature type="coiled-coil region" evidence="4">
    <location>
        <begin position="458"/>
        <end position="485"/>
    </location>
</feature>
<dbReference type="Pfam" id="PF13476">
    <property type="entry name" value="AAA_23"/>
    <property type="match status" value="1"/>
</dbReference>
<dbReference type="GO" id="GO:0006302">
    <property type="term" value="P:double-strand break repair"/>
    <property type="evidence" value="ECO:0007669"/>
    <property type="project" value="InterPro"/>
</dbReference>
<comment type="subunit">
    <text evidence="2">Heterodimer of SbcC and SbcD.</text>
</comment>
<dbReference type="PANTHER" id="PTHR32114:SF2">
    <property type="entry name" value="ABC TRANSPORTER ABCH.3"/>
    <property type="match status" value="1"/>
</dbReference>
<dbReference type="EMBL" id="JXKD01000014">
    <property type="protein sequence ID" value="OJG09678.1"/>
    <property type="molecule type" value="Genomic_DNA"/>
</dbReference>
<accession>A0A1L8QQ88</accession>
<comment type="similarity">
    <text evidence="1">Belongs to the SMC family. SbcC subfamily.</text>
</comment>
<dbReference type="STRING" id="328396.RU93_GL000661"/>
<dbReference type="SUPFAM" id="SSF52540">
    <property type="entry name" value="P-loop containing nucleoside triphosphate hydrolases"/>
    <property type="match status" value="1"/>
</dbReference>
<evidence type="ECO:0000256" key="2">
    <source>
        <dbReference type="ARBA" id="ARBA00011322"/>
    </source>
</evidence>
<dbReference type="Proteomes" id="UP000182149">
    <property type="component" value="Unassembled WGS sequence"/>
</dbReference>
<feature type="domain" description="Rad50/SbcC-type AAA" evidence="5">
    <location>
        <begin position="5"/>
        <end position="212"/>
    </location>
</feature>
<evidence type="ECO:0000259" key="5">
    <source>
        <dbReference type="Pfam" id="PF13476"/>
    </source>
</evidence>
<dbReference type="Gene3D" id="3.40.50.300">
    <property type="entry name" value="P-loop containing nucleotide triphosphate hydrolases"/>
    <property type="match status" value="2"/>
</dbReference>
<organism evidence="6 7">
    <name type="scientific">Enterococcus aquimarinus</name>
    <dbReference type="NCBI Taxonomy" id="328396"/>
    <lineage>
        <taxon>Bacteria</taxon>
        <taxon>Bacillati</taxon>
        <taxon>Bacillota</taxon>
        <taxon>Bacilli</taxon>
        <taxon>Lactobacillales</taxon>
        <taxon>Enterococcaceae</taxon>
        <taxon>Enterococcus</taxon>
    </lineage>
</organism>
<feature type="coiled-coil region" evidence="4">
    <location>
        <begin position="393"/>
        <end position="420"/>
    </location>
</feature>
<dbReference type="InterPro" id="IPR027417">
    <property type="entry name" value="P-loop_NTPase"/>
</dbReference>
<comment type="caution">
    <text evidence="6">The sequence shown here is derived from an EMBL/GenBank/DDBJ whole genome shotgun (WGS) entry which is preliminary data.</text>
</comment>
<reference evidence="6 7" key="1">
    <citation type="submission" date="2014-12" db="EMBL/GenBank/DDBJ databases">
        <title>Draft genome sequences of 29 type strains of Enterococci.</title>
        <authorList>
            <person name="Zhong Z."/>
            <person name="Sun Z."/>
            <person name="Liu W."/>
            <person name="Zhang W."/>
            <person name="Zhang H."/>
        </authorList>
    </citation>
    <scope>NUCLEOTIDE SEQUENCE [LARGE SCALE GENOMIC DNA]</scope>
    <source>
        <strain evidence="6 7">DSM 17690</strain>
    </source>
</reference>
<feature type="coiled-coil region" evidence="4">
    <location>
        <begin position="694"/>
        <end position="749"/>
    </location>
</feature>
<gene>
    <name evidence="6" type="ORF">RU93_GL000661</name>
</gene>
<dbReference type="RefSeq" id="WP_071875362.1">
    <property type="nucleotide sequence ID" value="NZ_JBHSHF010000004.1"/>
</dbReference>
<keyword evidence="4" id="KW-0175">Coiled coil</keyword>
<evidence type="ECO:0000256" key="3">
    <source>
        <dbReference type="ARBA" id="ARBA00013368"/>
    </source>
</evidence>
<evidence type="ECO:0000256" key="4">
    <source>
        <dbReference type="SAM" id="Coils"/>
    </source>
</evidence>
<dbReference type="OrthoDB" id="9795626at2"/>
<dbReference type="Pfam" id="PF13558">
    <property type="entry name" value="SbcC_Walker_B"/>
    <property type="match status" value="1"/>
</dbReference>
<protein>
    <recommendedName>
        <fullName evidence="3">Nuclease SbcCD subunit C</fullName>
    </recommendedName>
</protein>
<feature type="coiled-coil region" evidence="4">
    <location>
        <begin position="328"/>
        <end position="355"/>
    </location>
</feature>
<name>A0A1L8QQ88_9ENTE</name>
<evidence type="ECO:0000256" key="1">
    <source>
        <dbReference type="ARBA" id="ARBA00006930"/>
    </source>
</evidence>
<dbReference type="AlphaFoldDB" id="A0A1L8QQ88"/>
<feature type="coiled-coil region" evidence="4">
    <location>
        <begin position="619"/>
        <end position="653"/>
    </location>
</feature>
<sequence>MQPRQLTLRNFGPFIHETIDFSEFEEGGLFLISGKTGAGKTTIFDSMTYALFGETTGQQRSGKEMRSLFASPDEMTSVTFLFEHQNMFYQVERAPEQTLRKKRGEGTTSQASKVSLTIYDAAMKELKQLTKRGEVDTFIQDLLQLDAKQFFQIILLPQGEFRNFLIASSAEKEKLLRNVFGTALYQRLTDWLHEEQRQKAQELEKQKQQILTLGEQFLWTGERKTALTIPETFTVWEQDMSLLAAAIEQTTDEHLRLQTSKQAAEQEFYAAKTLHAQKCAHEERVAAFEKLQQQAPIIQAQKERLTFLQQLEKDQSLLQQVAQSRLLYQEKTQALANLTIEYDALVAEKAQWENQQATIQAHKQALSEQTTERDHYERLLPMAQEMVFYQEQFETVQNQRRNNQAQLDLIEKKLQEIAEEISAVTLVLKEKEALSALEVALVKMKGQVDLWEEKQQGLNQIDHALEQKNQQMSEVQAELAQATDRVTVKEALFKQRQSEYAQSQITYWRSKLLPGEACLICGSLEHPALNSEVDSHLTQDTITEEEVQAAQQAWEQARNQMLTINQQLEQRLFEQGILRTQQETLQEDIQRIERAFVVEFAVEEGLSPKAGYEQTQGIFNEKKDHYTQALDQMDALEKQQQSYVTEKAELLEKMSMLDKQTIQLQTQLDHLAKQLGSFSLLELQTMIGERTQRIDSLQGTIQEYERAGERLANQQLVLSERKDVWCEQLKECEKQLHHHEAQIASCLEAYAPLITEEHLRSRLVELADISPLVKEVTDYEEQWKILHHRITEEAVLTTLAWPDLAVLEAAYEQVKEQETLAYKALLEQRNQQTRNQALIEQLHVLWQKNQDALEELGELQHLSATLRGDNPEKLSLERYLLQSFLQEVLMVANQRLVKLTRGRYQFLLAEEKGSYRNSTGLEINIYDDNAGTTRRSQTLSGGESFIAALALALSLADVIQQQSGGVSIEALFIDEGFGSLDEESLEMALEALEMIEQEGRLIGIISHVRELKDRIVQQLIVETNGAGQSQTRTKIG</sequence>
<keyword evidence="7" id="KW-1185">Reference proteome</keyword>